<dbReference type="Pfam" id="PF01923">
    <property type="entry name" value="Cob_adeno_trans"/>
    <property type="match status" value="1"/>
</dbReference>
<evidence type="ECO:0000259" key="5">
    <source>
        <dbReference type="Pfam" id="PF01923"/>
    </source>
</evidence>
<evidence type="ECO:0000256" key="4">
    <source>
        <dbReference type="RuleBase" id="RU366026"/>
    </source>
</evidence>
<dbReference type="SUPFAM" id="SSF89028">
    <property type="entry name" value="Cobalamin adenosyltransferase-like"/>
    <property type="match status" value="1"/>
</dbReference>
<dbReference type="InterPro" id="IPR029499">
    <property type="entry name" value="PduO-typ"/>
</dbReference>
<keyword evidence="3 4" id="KW-0067">ATP-binding</keyword>
<protein>
    <recommendedName>
        <fullName evidence="4">Corrinoid adenosyltransferase</fullName>
        <ecNumber evidence="4">2.5.1.17</ecNumber>
    </recommendedName>
    <alternativeName>
        <fullName evidence="4">Cob(II)alamin adenosyltransferase</fullName>
    </alternativeName>
    <alternativeName>
        <fullName evidence="4">Cob(II)yrinic acid a,c-diamide adenosyltransferase</fullName>
    </alternativeName>
    <alternativeName>
        <fullName evidence="4">Cobinamide/cobalamin adenosyltransferase</fullName>
    </alternativeName>
</protein>
<dbReference type="NCBIfam" id="TIGR00636">
    <property type="entry name" value="PduO_Nterm"/>
    <property type="match status" value="1"/>
</dbReference>
<dbReference type="RefSeq" id="WP_353330613.1">
    <property type="nucleotide sequence ID" value="NZ_AP028055.1"/>
</dbReference>
<name>A0ABM8IHM7_9BACE</name>
<keyword evidence="4" id="KW-0169">Cobalamin biosynthesis</keyword>
<keyword evidence="7" id="KW-1185">Reference proteome</keyword>
<keyword evidence="2 4" id="KW-0547">Nucleotide-binding</keyword>
<proteinExistence type="inferred from homology"/>
<dbReference type="PANTHER" id="PTHR12213">
    <property type="entry name" value="CORRINOID ADENOSYLTRANSFERASE"/>
    <property type="match status" value="1"/>
</dbReference>
<dbReference type="InterPro" id="IPR016030">
    <property type="entry name" value="CblAdoTrfase-like"/>
</dbReference>
<organism evidence="6 7">
    <name type="scientific">Bacteroides sedimenti</name>
    <dbReference type="NCBI Taxonomy" id="2136147"/>
    <lineage>
        <taxon>Bacteria</taxon>
        <taxon>Pseudomonadati</taxon>
        <taxon>Bacteroidota</taxon>
        <taxon>Bacteroidia</taxon>
        <taxon>Bacteroidales</taxon>
        <taxon>Bacteroidaceae</taxon>
        <taxon>Bacteroides</taxon>
    </lineage>
</organism>
<dbReference type="InterPro" id="IPR036451">
    <property type="entry name" value="CblAdoTrfase-like_sf"/>
</dbReference>
<dbReference type="EMBL" id="AP028055">
    <property type="protein sequence ID" value="BEG99799.1"/>
    <property type="molecule type" value="Genomic_DNA"/>
</dbReference>
<accession>A0ABM8IHM7</accession>
<comment type="pathway">
    <text evidence="4">Cofactor biosynthesis; adenosylcobalamin biosynthesis; adenosylcobalamin from cob(II)yrinate a,c-diamide: step 2/7.</text>
</comment>
<dbReference type="EC" id="2.5.1.17" evidence="4"/>
<evidence type="ECO:0000256" key="2">
    <source>
        <dbReference type="ARBA" id="ARBA00022741"/>
    </source>
</evidence>
<comment type="similarity">
    <text evidence="4">Belongs to the Cob(I)alamin adenosyltransferase family.</text>
</comment>
<evidence type="ECO:0000313" key="7">
    <source>
        <dbReference type="Proteomes" id="UP001496674"/>
    </source>
</evidence>
<evidence type="ECO:0000256" key="1">
    <source>
        <dbReference type="ARBA" id="ARBA00022679"/>
    </source>
</evidence>
<dbReference type="PANTHER" id="PTHR12213:SF0">
    <property type="entry name" value="CORRINOID ADENOSYLTRANSFERASE MMAB"/>
    <property type="match status" value="1"/>
</dbReference>
<sequence length="187" mass="21325">MKKSKVYTRTGDQGTTSLVGGTRISKTDVRLESYGTIDELNSYLGLLQTFLIEEADSSFLLKVQNKLFTIGSYLATDQDKIALNAASIIFLSDIETIEHRIDEIDEQLPPINHFVIPGGSRDAAVCHICRTICRRAERRILTLDTHCEVDKNVIAYMNRLSDYLFLLSRKLNHNNNHNEIFWDKTCK</sequence>
<gene>
    <name evidence="6" type="ORF">BSYN_20640</name>
</gene>
<dbReference type="Proteomes" id="UP001496674">
    <property type="component" value="Chromosome"/>
</dbReference>
<comment type="catalytic activity">
    <reaction evidence="4">
        <text>2 cob(II)yrinate a,c diamide + reduced [electron-transfer flavoprotein] + 2 ATP = 2 adenosylcob(III)yrinate a,c-diamide + 2 triphosphate + oxidized [electron-transfer flavoprotein] + 3 H(+)</text>
        <dbReference type="Rhea" id="RHEA:11528"/>
        <dbReference type="Rhea" id="RHEA-COMP:10685"/>
        <dbReference type="Rhea" id="RHEA-COMP:10686"/>
        <dbReference type="ChEBI" id="CHEBI:15378"/>
        <dbReference type="ChEBI" id="CHEBI:18036"/>
        <dbReference type="ChEBI" id="CHEBI:30616"/>
        <dbReference type="ChEBI" id="CHEBI:57692"/>
        <dbReference type="ChEBI" id="CHEBI:58307"/>
        <dbReference type="ChEBI" id="CHEBI:58503"/>
        <dbReference type="ChEBI" id="CHEBI:58537"/>
        <dbReference type="EC" id="2.5.1.17"/>
    </reaction>
</comment>
<feature type="domain" description="Cobalamin adenosyltransferase-like" evidence="5">
    <location>
        <begin position="6"/>
        <end position="170"/>
    </location>
</feature>
<comment type="catalytic activity">
    <reaction evidence="4">
        <text>2 cob(II)alamin + reduced [electron-transfer flavoprotein] + 2 ATP = 2 adenosylcob(III)alamin + 2 triphosphate + oxidized [electron-transfer flavoprotein] + 3 H(+)</text>
        <dbReference type="Rhea" id="RHEA:28671"/>
        <dbReference type="Rhea" id="RHEA-COMP:10685"/>
        <dbReference type="Rhea" id="RHEA-COMP:10686"/>
        <dbReference type="ChEBI" id="CHEBI:15378"/>
        <dbReference type="ChEBI" id="CHEBI:16304"/>
        <dbReference type="ChEBI" id="CHEBI:18036"/>
        <dbReference type="ChEBI" id="CHEBI:18408"/>
        <dbReference type="ChEBI" id="CHEBI:30616"/>
        <dbReference type="ChEBI" id="CHEBI:57692"/>
        <dbReference type="ChEBI" id="CHEBI:58307"/>
        <dbReference type="EC" id="2.5.1.17"/>
    </reaction>
</comment>
<reference evidence="6 7" key="1">
    <citation type="submission" date="2023-04" db="EMBL/GenBank/DDBJ databases">
        <title>Draft genome sequence of acteroides sedimenti strain YN3PY1.</title>
        <authorList>
            <person name="Yoshida N."/>
        </authorList>
    </citation>
    <scope>NUCLEOTIDE SEQUENCE [LARGE SCALE GENOMIC DNA]</scope>
    <source>
        <strain evidence="6 7">YN3PY1</strain>
    </source>
</reference>
<evidence type="ECO:0000256" key="3">
    <source>
        <dbReference type="ARBA" id="ARBA00022840"/>
    </source>
</evidence>
<evidence type="ECO:0000313" key="6">
    <source>
        <dbReference type="EMBL" id="BEG99799.1"/>
    </source>
</evidence>
<dbReference type="Gene3D" id="1.20.1200.10">
    <property type="entry name" value="Cobalamin adenosyltransferase-like"/>
    <property type="match status" value="1"/>
</dbReference>
<keyword evidence="1 4" id="KW-0808">Transferase</keyword>